<dbReference type="AlphaFoldDB" id="A0A1R2CER8"/>
<dbReference type="OrthoDB" id="10040438at2759"/>
<reference evidence="2 3" key="1">
    <citation type="submission" date="2016-11" db="EMBL/GenBank/DDBJ databases">
        <title>The macronuclear genome of Stentor coeruleus: a giant cell with tiny introns.</title>
        <authorList>
            <person name="Slabodnick M."/>
            <person name="Ruby J.G."/>
            <person name="Reiff S.B."/>
            <person name="Swart E.C."/>
            <person name="Gosai S."/>
            <person name="Prabakaran S."/>
            <person name="Witkowska E."/>
            <person name="Larue G.E."/>
            <person name="Fisher S."/>
            <person name="Freeman R.M."/>
            <person name="Gunawardena J."/>
            <person name="Chu W."/>
            <person name="Stover N.A."/>
            <person name="Gregory B.D."/>
            <person name="Nowacki M."/>
            <person name="Derisi J."/>
            <person name="Roy S.W."/>
            <person name="Marshall W.F."/>
            <person name="Sood P."/>
        </authorList>
    </citation>
    <scope>NUCLEOTIDE SEQUENCE [LARGE SCALE GENOMIC DNA]</scope>
    <source>
        <strain evidence="2">WM001</strain>
    </source>
</reference>
<dbReference type="Pfam" id="PF14033">
    <property type="entry name" value="DUF4246"/>
    <property type="match status" value="1"/>
</dbReference>
<evidence type="ECO:0000313" key="2">
    <source>
        <dbReference type="EMBL" id="OMJ87493.1"/>
    </source>
</evidence>
<dbReference type="InterPro" id="IPR025340">
    <property type="entry name" value="DUF4246"/>
</dbReference>
<evidence type="ECO:0000313" key="3">
    <source>
        <dbReference type="Proteomes" id="UP000187209"/>
    </source>
</evidence>
<protein>
    <recommendedName>
        <fullName evidence="1">DUF4246 domain-containing protein</fullName>
    </recommendedName>
</protein>
<organism evidence="2 3">
    <name type="scientific">Stentor coeruleus</name>
    <dbReference type="NCBI Taxonomy" id="5963"/>
    <lineage>
        <taxon>Eukaryota</taxon>
        <taxon>Sar</taxon>
        <taxon>Alveolata</taxon>
        <taxon>Ciliophora</taxon>
        <taxon>Postciliodesmatophora</taxon>
        <taxon>Heterotrichea</taxon>
        <taxon>Heterotrichida</taxon>
        <taxon>Stentoridae</taxon>
        <taxon>Stentor</taxon>
    </lineage>
</organism>
<gene>
    <name evidence="2" type="ORF">SteCoe_10829</name>
</gene>
<dbReference type="InterPro" id="IPR049192">
    <property type="entry name" value="DUF4246_C"/>
</dbReference>
<sequence length="469" mass="54165">MGELTLETLQHILYSKNRIPIKLITAQDEEILILVTKVNLSERTIKGYCQGTIAKINYKNYDKLLDIESYSSSKSYELNSGKVLQSLISEDLKIIKKKDLEPSKPSEFVKIGCDKFARYGDGGASWLIYPLYYAEELQLSSHFRQRLTQKLNQIGEIRKDWHEKCPVLDIIDPDLAPNYYYSSNQDHISERSKYQWFPSEVLISPDLNLKLLGPIHNLPMKGNKALYSYILEVFKQMLPGFSKLGLFDEGDQKIQVVFKAQKYVIQPRTSYSGKWHVEGKTENIIAGGVYYCKIDSGFNNDQVLFRPRQAPNSYYAEGIGINVEQEIDVKENSAFVFLNCIPHKFLELVNRTNKPLERLFLNFFIVDPTKPIESTSFGYEAEKALIKLKKFPKVIIEEILSFIIFRPNAIIAKELRRKARQDMQNDQTGWGFINYGNSGDVCFIDDLISKRMKNRFDKIIDSSSEKIVY</sequence>
<dbReference type="PANTHER" id="PTHR33119:SF1">
    <property type="entry name" value="FE2OG DIOXYGENASE DOMAIN-CONTAINING PROTEIN"/>
    <property type="match status" value="1"/>
</dbReference>
<dbReference type="EMBL" id="MPUH01000176">
    <property type="protein sequence ID" value="OMJ87493.1"/>
    <property type="molecule type" value="Genomic_DNA"/>
</dbReference>
<name>A0A1R2CER8_9CILI</name>
<feature type="domain" description="DUF4246" evidence="1">
    <location>
        <begin position="251"/>
        <end position="376"/>
    </location>
</feature>
<proteinExistence type="predicted"/>
<dbReference type="PANTHER" id="PTHR33119">
    <property type="entry name" value="IFI3P"/>
    <property type="match status" value="1"/>
</dbReference>
<comment type="caution">
    <text evidence="2">The sequence shown here is derived from an EMBL/GenBank/DDBJ whole genome shotgun (WGS) entry which is preliminary data.</text>
</comment>
<evidence type="ECO:0000259" key="1">
    <source>
        <dbReference type="Pfam" id="PF14033"/>
    </source>
</evidence>
<accession>A0A1R2CER8</accession>
<dbReference type="Proteomes" id="UP000187209">
    <property type="component" value="Unassembled WGS sequence"/>
</dbReference>
<keyword evidence="3" id="KW-1185">Reference proteome</keyword>